<evidence type="ECO:0000256" key="4">
    <source>
        <dbReference type="ARBA" id="ARBA00022989"/>
    </source>
</evidence>
<name>A0A1G8DKB2_9SPHI</name>
<keyword evidence="3 6" id="KW-0812">Transmembrane</keyword>
<sequence>MNLKKPIDVLIAESAESGEGTLKRTLSSTSLVALGIGAIIGAGLFSLTGIAAADHAGPAVTLSFVLAAVGCAFAGLCYAEFASMIPVAGSAYTYSYATMGEFMAWVIGWDLVLEYALGAATVGVSWSGYFNKLLHEFGLEMPLFLTKSFAEVDGGGINLPAVVIVSLLSLMLIRGTKESASLNNILVIVKVAVVIIFIALGWKFINPANHTPYIPANTGVKGEFGISGIAAGAALVFFAFIGFDAVSTAAQEAKNPQKGMPIGILGSLVVCTILYVLFAHVMTGLVPYSIFKGDASPAATAFKVTGYSWLQMGLIIAILAGYTSVILVMLMGQSRVFYTMSKDGLLPKFFSSIHSKFRTPFKTNIFFMFFVSIFAGFVPVTDLGHMVSIGTLFAFSLVCIGVMLLRKTDPDRPRPFKTPLVPFVPIMGIIVCVYLMSSLPLEAWIRLAIWMALGIAIYFFYGKGNSVLRNKGKVVGPVDPPKPEL</sequence>
<evidence type="ECO:0000256" key="3">
    <source>
        <dbReference type="ARBA" id="ARBA00022692"/>
    </source>
</evidence>
<dbReference type="GO" id="GO:0016020">
    <property type="term" value="C:membrane"/>
    <property type="evidence" value="ECO:0007669"/>
    <property type="project" value="UniProtKB-SubCell"/>
</dbReference>
<accession>A0A1G8DKB2</accession>
<feature type="transmembrane region" description="Helical" evidence="6">
    <location>
        <begin position="59"/>
        <end position="81"/>
    </location>
</feature>
<organism evidence="7 8">
    <name type="scientific">Pedobacter terrae</name>
    <dbReference type="NCBI Taxonomy" id="405671"/>
    <lineage>
        <taxon>Bacteria</taxon>
        <taxon>Pseudomonadati</taxon>
        <taxon>Bacteroidota</taxon>
        <taxon>Sphingobacteriia</taxon>
        <taxon>Sphingobacteriales</taxon>
        <taxon>Sphingobacteriaceae</taxon>
        <taxon>Pedobacter</taxon>
    </lineage>
</organism>
<dbReference type="GO" id="GO:0015171">
    <property type="term" value="F:amino acid transmembrane transporter activity"/>
    <property type="evidence" value="ECO:0007669"/>
    <property type="project" value="TreeGrafter"/>
</dbReference>
<feature type="transmembrane region" description="Helical" evidence="6">
    <location>
        <begin position="262"/>
        <end position="290"/>
    </location>
</feature>
<dbReference type="Gene3D" id="1.20.1740.10">
    <property type="entry name" value="Amino acid/polyamine transporter I"/>
    <property type="match status" value="1"/>
</dbReference>
<evidence type="ECO:0000256" key="1">
    <source>
        <dbReference type="ARBA" id="ARBA00004141"/>
    </source>
</evidence>
<keyword evidence="2" id="KW-0813">Transport</keyword>
<dbReference type="Proteomes" id="UP000199643">
    <property type="component" value="Unassembled WGS sequence"/>
</dbReference>
<reference evidence="8" key="1">
    <citation type="submission" date="2016-10" db="EMBL/GenBank/DDBJ databases">
        <authorList>
            <person name="Varghese N."/>
            <person name="Submissions S."/>
        </authorList>
    </citation>
    <scope>NUCLEOTIDE SEQUENCE [LARGE SCALE GENOMIC DNA]</scope>
    <source>
        <strain evidence="8">DSM 17933</strain>
    </source>
</reference>
<evidence type="ECO:0000313" key="8">
    <source>
        <dbReference type="Proteomes" id="UP000199643"/>
    </source>
</evidence>
<proteinExistence type="predicted"/>
<dbReference type="InterPro" id="IPR002293">
    <property type="entry name" value="AA/rel_permease1"/>
</dbReference>
<keyword evidence="4 6" id="KW-1133">Transmembrane helix</keyword>
<comment type="subcellular location">
    <subcellularLocation>
        <location evidence="1">Membrane</location>
        <topology evidence="1">Multi-pass membrane protein</topology>
    </subcellularLocation>
</comment>
<feature type="transmembrane region" description="Helical" evidence="6">
    <location>
        <begin position="225"/>
        <end position="250"/>
    </location>
</feature>
<keyword evidence="8" id="KW-1185">Reference proteome</keyword>
<dbReference type="AlphaFoldDB" id="A0A1G8DKB2"/>
<evidence type="ECO:0000256" key="6">
    <source>
        <dbReference type="SAM" id="Phobius"/>
    </source>
</evidence>
<feature type="transmembrane region" description="Helical" evidence="6">
    <location>
        <begin position="102"/>
        <end position="126"/>
    </location>
</feature>
<evidence type="ECO:0000256" key="5">
    <source>
        <dbReference type="ARBA" id="ARBA00023136"/>
    </source>
</evidence>
<dbReference type="RefSeq" id="WP_090504356.1">
    <property type="nucleotide sequence ID" value="NZ_FNCH01000030.1"/>
</dbReference>
<keyword evidence="5 6" id="KW-0472">Membrane</keyword>
<gene>
    <name evidence="7" type="ORF">SAMN05421827_1302</name>
</gene>
<feature type="transmembrane region" description="Helical" evidence="6">
    <location>
        <begin position="185"/>
        <end position="205"/>
    </location>
</feature>
<dbReference type="PANTHER" id="PTHR43243">
    <property type="entry name" value="INNER MEMBRANE TRANSPORTER YGJI-RELATED"/>
    <property type="match status" value="1"/>
</dbReference>
<evidence type="ECO:0000313" key="7">
    <source>
        <dbReference type="EMBL" id="SDH58106.1"/>
    </source>
</evidence>
<dbReference type="Pfam" id="PF13520">
    <property type="entry name" value="AA_permease_2"/>
    <property type="match status" value="1"/>
</dbReference>
<protein>
    <submittedName>
        <fullName evidence="7">Basic amino acid/polyamine antiporter, APA family</fullName>
    </submittedName>
</protein>
<feature type="transmembrane region" description="Helical" evidence="6">
    <location>
        <begin position="310"/>
        <end position="332"/>
    </location>
</feature>
<feature type="transmembrane region" description="Helical" evidence="6">
    <location>
        <begin position="155"/>
        <end position="173"/>
    </location>
</feature>
<feature type="transmembrane region" description="Helical" evidence="6">
    <location>
        <begin position="361"/>
        <end position="380"/>
    </location>
</feature>
<dbReference type="EMBL" id="FNCH01000030">
    <property type="protein sequence ID" value="SDH58106.1"/>
    <property type="molecule type" value="Genomic_DNA"/>
</dbReference>
<feature type="transmembrane region" description="Helical" evidence="6">
    <location>
        <begin position="386"/>
        <end position="406"/>
    </location>
</feature>
<feature type="transmembrane region" description="Helical" evidence="6">
    <location>
        <begin position="443"/>
        <end position="461"/>
    </location>
</feature>
<feature type="transmembrane region" description="Helical" evidence="6">
    <location>
        <begin position="418"/>
        <end position="437"/>
    </location>
</feature>
<feature type="transmembrane region" description="Helical" evidence="6">
    <location>
        <begin position="31"/>
        <end position="53"/>
    </location>
</feature>
<dbReference type="STRING" id="405671.SAMN05421827_1302"/>
<evidence type="ECO:0000256" key="2">
    <source>
        <dbReference type="ARBA" id="ARBA00022448"/>
    </source>
</evidence>
<dbReference type="OrthoDB" id="9762947at2"/>
<dbReference type="PANTHER" id="PTHR43243:SF4">
    <property type="entry name" value="CATIONIC AMINO ACID TRANSPORTER 4"/>
    <property type="match status" value="1"/>
</dbReference>
<dbReference type="PIRSF" id="PIRSF006060">
    <property type="entry name" value="AA_transporter"/>
    <property type="match status" value="1"/>
</dbReference>